<evidence type="ECO:0000313" key="18">
    <source>
        <dbReference type="EMBL" id="KAA0977095.1"/>
    </source>
</evidence>
<comment type="catalytic activity">
    <reaction evidence="8">
        <text>hydrogencarbonate + pyruvate + ATP = oxaloacetate + ADP + phosphate + H(+)</text>
        <dbReference type="Rhea" id="RHEA:20844"/>
        <dbReference type="ChEBI" id="CHEBI:15361"/>
        <dbReference type="ChEBI" id="CHEBI:15378"/>
        <dbReference type="ChEBI" id="CHEBI:16452"/>
        <dbReference type="ChEBI" id="CHEBI:17544"/>
        <dbReference type="ChEBI" id="CHEBI:30616"/>
        <dbReference type="ChEBI" id="CHEBI:43474"/>
        <dbReference type="ChEBI" id="CHEBI:456216"/>
        <dbReference type="EC" id="6.4.1.1"/>
    </reaction>
</comment>
<dbReference type="SUPFAM" id="SSF52440">
    <property type="entry name" value="PreATP-grasp domain"/>
    <property type="match status" value="1"/>
</dbReference>
<dbReference type="GO" id="GO:0046872">
    <property type="term" value="F:metal ion binding"/>
    <property type="evidence" value="ECO:0007669"/>
    <property type="project" value="UniProtKB-KW"/>
</dbReference>
<dbReference type="SMART" id="SM00878">
    <property type="entry name" value="Biotin_carb_C"/>
    <property type="match status" value="1"/>
</dbReference>
<dbReference type="Gene3D" id="3.10.600.10">
    <property type="entry name" value="pyruvate carboxylase f1077a mutant domain"/>
    <property type="match status" value="1"/>
</dbReference>
<dbReference type="InterPro" id="IPR005482">
    <property type="entry name" value="Biotin_COase_C"/>
</dbReference>
<feature type="modified residue" description="N6-carboxylysine" evidence="12">
    <location>
        <position position="723"/>
    </location>
</feature>
<dbReference type="Pfam" id="PF02786">
    <property type="entry name" value="CPSase_L_D2"/>
    <property type="match status" value="1"/>
</dbReference>
<dbReference type="PROSITE" id="PS50968">
    <property type="entry name" value="BIOTINYL_LIPOYL"/>
    <property type="match status" value="1"/>
</dbReference>
<dbReference type="InterPro" id="IPR011054">
    <property type="entry name" value="Rudment_hybrid_motif"/>
</dbReference>
<dbReference type="InterPro" id="IPR000089">
    <property type="entry name" value="Biotin_lipoyl"/>
</dbReference>
<dbReference type="GO" id="GO:0005737">
    <property type="term" value="C:cytoplasm"/>
    <property type="evidence" value="ECO:0007669"/>
    <property type="project" value="TreeGrafter"/>
</dbReference>
<dbReference type="GO" id="GO:0006094">
    <property type="term" value="P:gluconeogenesis"/>
    <property type="evidence" value="ECO:0007669"/>
    <property type="project" value="InterPro"/>
</dbReference>
<dbReference type="OrthoDB" id="9760256at2"/>
<comment type="cofactor">
    <cofactor evidence="1 8">
        <name>biotin</name>
        <dbReference type="ChEBI" id="CHEBI:57586"/>
    </cofactor>
</comment>
<proteinExistence type="predicted"/>
<keyword evidence="3 8" id="KW-0436">Ligase</keyword>
<name>A0A5B0EFZ8_9MICC</name>
<sequence>MFKKILVANRGEIAIRAFRAGYELGAKTVAVYPYEDRNSIHRQKSDEAYRIGEEGHPVRAYLDVEEVIRVAKEAGADAIYPGYGFLSENPDLSRAAAEAGIKFIGPAAEVLELAGNKVAALRAARAAGIPVLESSEPSDDLEYLTAEADKIGFPIFVKAVAGGGGRGMRRVDTRDQLAESLSAAMREAGSAFGDPTVFLEQAVLRPRHIEVQILADEHGNIVHLFERDCSLQRRHQKVIEIAPAPNLDENIRQALYADAVKFAKALNYQNAGTVEFLVDTVGERAGQHVFIEMNPRIQVEHTVTEEITDVDLVQAQMRIAAGETLEDLGIRQDELQIRGVALQSRITTEDPANGFRPDVGTITVYRSAGGSGVRLDGGTIYTGAEVSPHFDSMLVKLTCRGRDFATAVARARRALAEFRVRGVTTNIPFLMNVLDDPAFLAGEAATDFIDKHPELLAGKKSQDRGTKALAFLADVTVNQPNGARVEGIDPRKKLPAFPGDKSTEPERSPFDGPSDQAPPAGWRQRLLELGPEGFAKALRDSTAVAVTDTTFRDAHQSLLATRVRTRDLLAAAPAYAHVMPQLFSMEVWGGATYDVSLRFLGEDPWERLALLRAELPNIPLQMLLRGRNTVGYTPYPTEVTDAFVKEAAATGIDIFRIFDALNDVSQMAPAIKAVRETGTAVAEVALCYTGNLLDPAEDLYTLDYYLNLAQQIVDAGAHILAIKDMAGLLRPAAAAKLVTALRERFDLPVHLHTHDTAGGQSATLLAAINAGVDAVDVAAASMSGTTSQPSASALIAALENTERDTGISLEAAASLEPYWESVRTMYSPFESGLAAPTGRVYRHEIPGGQLSNLRQQAIALGLGERFEAIEDMYTAANAILGRLVKVTPSSKVVGDLALQLVGMGVDPAEFEKDPKSFDIPDSVIQFLSGELGDPPGGWPEPFRSKALEGRVVRPHVEELSAEDSDALNADSATRRATLNRLLFAGPTRDFAASVENYGDLSVLHTRDYLYGLVKGREHVVSLGKGVRLLVILQSISEADEKGLRTVTVTLNGQSRQLMVRDESVESTVVAAEKADSANPGHVAAPFAGAVTAQVAVGDRIEVGGTVATIEAMKMEAGITSTVAGTVARLAIAGTAQVQGGDLLVVIDPASSAMIQSGRDAS</sequence>
<keyword evidence="7 8" id="KW-0092">Biotin</keyword>
<dbReference type="Gene3D" id="3.20.20.70">
    <property type="entry name" value="Aldolase class I"/>
    <property type="match status" value="1"/>
</dbReference>
<accession>A0A5B0EFZ8</accession>
<evidence type="ECO:0000256" key="3">
    <source>
        <dbReference type="ARBA" id="ARBA00022598"/>
    </source>
</evidence>
<organism evidence="18 19">
    <name type="scientific">Paeniglutamicibacter gangotriensis</name>
    <dbReference type="NCBI Taxonomy" id="254787"/>
    <lineage>
        <taxon>Bacteria</taxon>
        <taxon>Bacillati</taxon>
        <taxon>Actinomycetota</taxon>
        <taxon>Actinomycetes</taxon>
        <taxon>Micrococcales</taxon>
        <taxon>Micrococcaceae</taxon>
        <taxon>Paeniglutamicibacter</taxon>
    </lineage>
</organism>
<feature type="binding site" evidence="10">
    <location>
        <position position="200"/>
    </location>
    <ligand>
        <name>ATP</name>
        <dbReference type="ChEBI" id="CHEBI:30616"/>
    </ligand>
</feature>
<feature type="domain" description="Pyruvate carboxyltransferase" evidence="17">
    <location>
        <begin position="544"/>
        <end position="813"/>
    </location>
</feature>
<dbReference type="InterPro" id="IPR003379">
    <property type="entry name" value="Carboxylase_cons_dom"/>
</dbReference>
<evidence type="ECO:0000256" key="7">
    <source>
        <dbReference type="ARBA" id="ARBA00023267"/>
    </source>
</evidence>
<dbReference type="NCBIfam" id="TIGR01235">
    <property type="entry name" value="pyruv_carbox"/>
    <property type="match status" value="1"/>
</dbReference>
<dbReference type="Proteomes" id="UP000323856">
    <property type="component" value="Unassembled WGS sequence"/>
</dbReference>
<dbReference type="InterPro" id="IPR005930">
    <property type="entry name" value="Pyruv_COase"/>
</dbReference>
<evidence type="ECO:0000259" key="16">
    <source>
        <dbReference type="PROSITE" id="PS50979"/>
    </source>
</evidence>
<dbReference type="InterPro" id="IPR011053">
    <property type="entry name" value="Single_hybrid_motif"/>
</dbReference>
<dbReference type="SUPFAM" id="SSF51246">
    <property type="entry name" value="Rudiment single hybrid motif"/>
    <property type="match status" value="1"/>
</dbReference>
<dbReference type="SUPFAM" id="SSF51569">
    <property type="entry name" value="Aldolase"/>
    <property type="match status" value="1"/>
</dbReference>
<dbReference type="InterPro" id="IPR011764">
    <property type="entry name" value="Biotin_carboxylation_dom"/>
</dbReference>
<evidence type="ECO:0000259" key="14">
    <source>
        <dbReference type="PROSITE" id="PS50968"/>
    </source>
</evidence>
<evidence type="ECO:0000256" key="10">
    <source>
        <dbReference type="PIRSR" id="PIRSR001594-2"/>
    </source>
</evidence>
<feature type="domain" description="Biotin carboxylation" evidence="16">
    <location>
        <begin position="1"/>
        <end position="454"/>
    </location>
</feature>
<dbReference type="PROSITE" id="PS50991">
    <property type="entry name" value="PYR_CT"/>
    <property type="match status" value="1"/>
</dbReference>
<keyword evidence="18" id="KW-0670">Pyruvate</keyword>
<evidence type="ECO:0000256" key="8">
    <source>
        <dbReference type="PIRNR" id="PIRNR001594"/>
    </source>
</evidence>
<feature type="binding site" evidence="10">
    <location>
        <position position="117"/>
    </location>
    <ligand>
        <name>ATP</name>
        <dbReference type="ChEBI" id="CHEBI:30616"/>
    </ligand>
</feature>
<dbReference type="PANTHER" id="PTHR43778">
    <property type="entry name" value="PYRUVATE CARBOXYLASE"/>
    <property type="match status" value="1"/>
</dbReference>
<comment type="function">
    <text evidence="8">Catalyzes a 2-step reaction, involving the ATP-dependent carboxylation of the covalently attached biotin in the first step and the transfer of the carboxyl group to pyruvate in the second.</text>
</comment>
<feature type="binding site" evidence="11">
    <location>
        <position position="553"/>
    </location>
    <ligand>
        <name>Mn(2+)</name>
        <dbReference type="ChEBI" id="CHEBI:29035"/>
    </ligand>
</feature>
<dbReference type="InterPro" id="IPR005481">
    <property type="entry name" value="BC-like_N"/>
</dbReference>
<protein>
    <recommendedName>
        <fullName evidence="2 8">Pyruvate carboxylase</fullName>
        <ecNumber evidence="2 8">6.4.1.1</ecNumber>
    </recommendedName>
</protein>
<feature type="binding site" evidence="10">
    <location>
        <position position="235"/>
    </location>
    <ligand>
        <name>ATP</name>
        <dbReference type="ChEBI" id="CHEBI:30616"/>
    </ligand>
</feature>
<feature type="binding site" evidence="10">
    <location>
        <position position="887"/>
    </location>
    <ligand>
        <name>substrate</name>
    </ligand>
</feature>
<dbReference type="InterPro" id="IPR011761">
    <property type="entry name" value="ATP-grasp"/>
</dbReference>
<dbReference type="FunFam" id="3.20.20.70:FF:000120">
    <property type="entry name" value="Pyruvate carboxylase"/>
    <property type="match status" value="1"/>
</dbReference>
<dbReference type="SUPFAM" id="SSF51230">
    <property type="entry name" value="Single hybrid motif"/>
    <property type="match status" value="1"/>
</dbReference>
<evidence type="ECO:0000256" key="2">
    <source>
        <dbReference type="ARBA" id="ARBA00013057"/>
    </source>
</evidence>
<evidence type="ECO:0000259" key="15">
    <source>
        <dbReference type="PROSITE" id="PS50975"/>
    </source>
</evidence>
<evidence type="ECO:0000256" key="9">
    <source>
        <dbReference type="PIRSR" id="PIRSR001594-1"/>
    </source>
</evidence>
<dbReference type="Pfam" id="PF02785">
    <property type="entry name" value="Biotin_carb_C"/>
    <property type="match status" value="1"/>
</dbReference>
<dbReference type="AlphaFoldDB" id="A0A5B0EFZ8"/>
<dbReference type="FunFam" id="3.30.470.20:FF:000012">
    <property type="entry name" value="Pyruvate carboxylase"/>
    <property type="match status" value="1"/>
</dbReference>
<feature type="active site" evidence="9">
    <location>
        <position position="296"/>
    </location>
</feature>
<feature type="binding site" evidence="11">
    <location>
        <position position="754"/>
    </location>
    <ligand>
        <name>Mn(2+)</name>
        <dbReference type="ChEBI" id="CHEBI:29035"/>
    </ligand>
</feature>
<dbReference type="CDD" id="cd06850">
    <property type="entry name" value="biotinyl_domain"/>
    <property type="match status" value="1"/>
</dbReference>
<feature type="modified residue" description="N6-biotinyllysine" evidence="12">
    <location>
        <position position="1113"/>
    </location>
</feature>
<dbReference type="NCBIfam" id="NF009554">
    <property type="entry name" value="PRK12999.1"/>
    <property type="match status" value="1"/>
</dbReference>
<dbReference type="SUPFAM" id="SSF89000">
    <property type="entry name" value="post-HMGL domain-like"/>
    <property type="match status" value="1"/>
</dbReference>
<evidence type="ECO:0000313" key="19">
    <source>
        <dbReference type="Proteomes" id="UP000323856"/>
    </source>
</evidence>
<dbReference type="PROSITE" id="PS00867">
    <property type="entry name" value="CPSASE_2"/>
    <property type="match status" value="1"/>
</dbReference>
<feature type="domain" description="ATP-grasp" evidence="15">
    <location>
        <begin position="121"/>
        <end position="321"/>
    </location>
</feature>
<dbReference type="EC" id="6.4.1.1" evidence="2 8"/>
<dbReference type="GO" id="GO:0005524">
    <property type="term" value="F:ATP binding"/>
    <property type="evidence" value="ECO:0007669"/>
    <property type="project" value="UniProtKB-UniRule"/>
</dbReference>
<dbReference type="InterPro" id="IPR055268">
    <property type="entry name" value="PCB-like"/>
</dbReference>
<keyword evidence="6 8" id="KW-0067">ATP-binding</keyword>
<feature type="binding site" evidence="11">
    <location>
        <position position="752"/>
    </location>
    <ligand>
        <name>Mn(2+)</name>
        <dbReference type="ChEBI" id="CHEBI:29035"/>
    </ligand>
</feature>
<dbReference type="RefSeq" id="WP_149619479.1">
    <property type="nucleotide sequence ID" value="NZ_VOBL01000008.1"/>
</dbReference>
<evidence type="ECO:0000256" key="6">
    <source>
        <dbReference type="ARBA" id="ARBA00022840"/>
    </source>
</evidence>
<dbReference type="PROSITE" id="PS50979">
    <property type="entry name" value="BC"/>
    <property type="match status" value="1"/>
</dbReference>
<feature type="domain" description="Lipoyl-binding" evidence="14">
    <location>
        <begin position="1073"/>
        <end position="1147"/>
    </location>
</feature>
<dbReference type="CDD" id="cd07937">
    <property type="entry name" value="DRE_TIM_PC_TC_5S"/>
    <property type="match status" value="1"/>
</dbReference>
<dbReference type="InterPro" id="IPR000891">
    <property type="entry name" value="PYR_CT"/>
</dbReference>
<comment type="caution">
    <text evidence="18">The sequence shown here is derived from an EMBL/GenBank/DDBJ whole genome shotgun (WGS) entry which is preliminary data.</text>
</comment>
<dbReference type="InterPro" id="IPR005479">
    <property type="entry name" value="CPAse_ATP-bd"/>
</dbReference>
<dbReference type="NCBIfam" id="NF006761">
    <property type="entry name" value="PRK09282.1"/>
    <property type="match status" value="1"/>
</dbReference>
<dbReference type="GO" id="GO:0004736">
    <property type="term" value="F:pyruvate carboxylase activity"/>
    <property type="evidence" value="ECO:0007669"/>
    <property type="project" value="UniProtKB-EC"/>
</dbReference>
<keyword evidence="4 11" id="KW-0479">Metal-binding</keyword>
<dbReference type="InterPro" id="IPR016185">
    <property type="entry name" value="PreATP-grasp_dom_sf"/>
</dbReference>
<dbReference type="EMBL" id="VOBL01000008">
    <property type="protein sequence ID" value="KAA0977095.1"/>
    <property type="molecule type" value="Genomic_DNA"/>
</dbReference>
<evidence type="ECO:0000259" key="17">
    <source>
        <dbReference type="PROSITE" id="PS50991"/>
    </source>
</evidence>
<reference evidence="18 19" key="1">
    <citation type="submission" date="2019-07" db="EMBL/GenBank/DDBJ databases">
        <title>Analysis of the biochemical properties, biological activity and biotechnological potential of siderophores and biosurfactants produced by Antarctic psychrotolerant bacteria.</title>
        <authorList>
            <person name="Styczynski M."/>
            <person name="Krucon T."/>
            <person name="Decewicz P."/>
            <person name="Dziewit L."/>
        </authorList>
    </citation>
    <scope>NUCLEOTIDE SEQUENCE [LARGE SCALE GENOMIC DNA]</scope>
    <source>
        <strain evidence="18 19">ANT_H27</strain>
    </source>
</reference>
<dbReference type="Gene3D" id="3.30.470.20">
    <property type="entry name" value="ATP-grasp fold, B domain"/>
    <property type="match status" value="1"/>
</dbReference>
<dbReference type="Pfam" id="PF02436">
    <property type="entry name" value="PYC_OADA"/>
    <property type="match status" value="1"/>
</dbReference>
<dbReference type="PIRSF" id="PIRSF001594">
    <property type="entry name" value="Pyruv_carbox"/>
    <property type="match status" value="1"/>
</dbReference>
<evidence type="ECO:0000256" key="4">
    <source>
        <dbReference type="ARBA" id="ARBA00022723"/>
    </source>
</evidence>
<dbReference type="PROSITE" id="PS50975">
    <property type="entry name" value="ATP_GRASP"/>
    <property type="match status" value="1"/>
</dbReference>
<evidence type="ECO:0000256" key="1">
    <source>
        <dbReference type="ARBA" id="ARBA00001953"/>
    </source>
</evidence>
<feature type="region of interest" description="Disordered" evidence="13">
    <location>
        <begin position="482"/>
        <end position="521"/>
    </location>
</feature>
<evidence type="ECO:0000256" key="11">
    <source>
        <dbReference type="PIRSR" id="PIRSR001594-3"/>
    </source>
</evidence>
<dbReference type="Pfam" id="PF00364">
    <property type="entry name" value="Biotin_lipoyl"/>
    <property type="match status" value="1"/>
</dbReference>
<dbReference type="Gene3D" id="2.40.50.100">
    <property type="match status" value="1"/>
</dbReference>
<keyword evidence="5 8" id="KW-0547">Nucleotide-binding</keyword>
<dbReference type="InterPro" id="IPR013785">
    <property type="entry name" value="Aldolase_TIM"/>
</dbReference>
<feature type="binding site" description="via carbamate group" evidence="11">
    <location>
        <position position="723"/>
    </location>
    <ligand>
        <name>Mn(2+)</name>
        <dbReference type="ChEBI" id="CHEBI:29035"/>
    </ligand>
</feature>
<dbReference type="SUPFAM" id="SSF56059">
    <property type="entry name" value="Glutathione synthetase ATP-binding domain-like"/>
    <property type="match status" value="1"/>
</dbReference>
<dbReference type="PANTHER" id="PTHR43778:SF2">
    <property type="entry name" value="PYRUVATE CARBOXYLASE, MITOCHONDRIAL"/>
    <property type="match status" value="1"/>
</dbReference>
<feature type="binding site" evidence="10">
    <location>
        <position position="625"/>
    </location>
    <ligand>
        <name>substrate</name>
    </ligand>
</feature>
<dbReference type="Pfam" id="PF00682">
    <property type="entry name" value="HMGL-like"/>
    <property type="match status" value="1"/>
</dbReference>
<evidence type="ECO:0000256" key="5">
    <source>
        <dbReference type="ARBA" id="ARBA00022741"/>
    </source>
</evidence>
<dbReference type="Pfam" id="PF00289">
    <property type="entry name" value="Biotin_carb_N"/>
    <property type="match status" value="1"/>
</dbReference>
<evidence type="ECO:0000256" key="13">
    <source>
        <dbReference type="SAM" id="MobiDB-lite"/>
    </source>
</evidence>
<gene>
    <name evidence="18" type="ORF">FQ154_09325</name>
</gene>
<evidence type="ECO:0000256" key="12">
    <source>
        <dbReference type="PIRSR" id="PIRSR001594-4"/>
    </source>
</evidence>